<accession>A0A2S0N3N9</accession>
<dbReference type="PANTHER" id="PTHR41791">
    <property type="entry name" value="SSL7039 PROTEIN"/>
    <property type="match status" value="1"/>
</dbReference>
<organism evidence="1 2">
    <name type="scientific">Simplicispira suum</name>
    <dbReference type="NCBI Taxonomy" id="2109915"/>
    <lineage>
        <taxon>Bacteria</taxon>
        <taxon>Pseudomonadati</taxon>
        <taxon>Pseudomonadota</taxon>
        <taxon>Betaproteobacteria</taxon>
        <taxon>Burkholderiales</taxon>
        <taxon>Comamonadaceae</taxon>
        <taxon>Simplicispira</taxon>
    </lineage>
</organism>
<dbReference type="AlphaFoldDB" id="A0A2S0N3N9"/>
<keyword evidence="2" id="KW-1185">Reference proteome</keyword>
<dbReference type="NCBIfam" id="TIGR02683">
    <property type="entry name" value="upstrm_HI1419"/>
    <property type="match status" value="1"/>
</dbReference>
<dbReference type="OrthoDB" id="9800258at2"/>
<evidence type="ECO:0000313" key="2">
    <source>
        <dbReference type="Proteomes" id="UP000239326"/>
    </source>
</evidence>
<dbReference type="EMBL" id="CP027669">
    <property type="protein sequence ID" value="AVO42759.1"/>
    <property type="molecule type" value="Genomic_DNA"/>
</dbReference>
<dbReference type="Proteomes" id="UP000239326">
    <property type="component" value="Chromosome"/>
</dbReference>
<dbReference type="RefSeq" id="WP_106447734.1">
    <property type="nucleotide sequence ID" value="NZ_CP027669.1"/>
</dbReference>
<name>A0A2S0N3N9_9BURK</name>
<evidence type="ECO:0000313" key="1">
    <source>
        <dbReference type="EMBL" id="AVO42759.1"/>
    </source>
</evidence>
<dbReference type="PANTHER" id="PTHR41791:SF1">
    <property type="entry name" value="SSL7039 PROTEIN"/>
    <property type="match status" value="1"/>
</dbReference>
<protein>
    <submittedName>
        <fullName evidence="1">Addiction module killer protein</fullName>
    </submittedName>
</protein>
<sequence length="106" mass="12120">MYSVIETEAFARWLGGLKDRTTRMRLQVRLRKAALGNLGDHKGVGDNVWEMRETFGPGWRMYYVMQGTTLILMLGGGEKSTQERDIERAKALALEFQNEQNQDPAL</sequence>
<dbReference type="PIRSF" id="PIRSF028744">
    <property type="entry name" value="Addict_mod_HI1419"/>
    <property type="match status" value="1"/>
</dbReference>
<gene>
    <name evidence="1" type="ORF">C6571_16955</name>
</gene>
<dbReference type="KEGG" id="simp:C6571_16955"/>
<reference evidence="1 2" key="1">
    <citation type="submission" date="2018-03" db="EMBL/GenBank/DDBJ databases">
        <title>Genome sequencing of Simplicispira sp.</title>
        <authorList>
            <person name="Kim S.-J."/>
            <person name="Heo J."/>
            <person name="Kwon S.-W."/>
        </authorList>
    </citation>
    <scope>NUCLEOTIDE SEQUENCE [LARGE SCALE GENOMIC DNA]</scope>
    <source>
        <strain evidence="1 2">SC1-8</strain>
    </source>
</reference>
<proteinExistence type="predicted"/>
<dbReference type="InterPro" id="IPR014056">
    <property type="entry name" value="TypeIITA-like_toxin_pred"/>
</dbReference>